<evidence type="ECO:0000313" key="11">
    <source>
        <dbReference type="EMBL" id="EEW93589.1"/>
    </source>
</evidence>
<proteinExistence type="inferred from homology"/>
<dbReference type="STRING" id="626369.HMPREF0446_00471"/>
<dbReference type="GO" id="GO:0009229">
    <property type="term" value="P:thiamine diphosphate biosynthetic process"/>
    <property type="evidence" value="ECO:0007669"/>
    <property type="project" value="UniProtKB-UniPathway"/>
</dbReference>
<comment type="similarity">
    <text evidence="3 9">Belongs to the TenA family.</text>
</comment>
<evidence type="ECO:0000313" key="12">
    <source>
        <dbReference type="Proteomes" id="UP000002939"/>
    </source>
</evidence>
<comment type="function">
    <text evidence="9">Catalyzes an amino-pyrimidine hydrolysis reaction at the C5' of the pyrimidine moiety of thiamine compounds, a reaction that is part of a thiamine salvage pathway.</text>
</comment>
<comment type="pathway">
    <text evidence="2 9">Cofactor biosynthesis; thiamine diphosphate biosynthesis.</text>
</comment>
<dbReference type="InterPro" id="IPR004305">
    <property type="entry name" value="Thiaminase-2/PQQC"/>
</dbReference>
<dbReference type="Pfam" id="PF03070">
    <property type="entry name" value="TENA_THI-4"/>
    <property type="match status" value="1"/>
</dbReference>
<dbReference type="eggNOG" id="COG0819">
    <property type="taxonomic scope" value="Bacteria"/>
</dbReference>
<protein>
    <recommendedName>
        <fullName evidence="6 9">Aminopyrimidine aminohydrolase</fullName>
        <ecNumber evidence="5 9">3.5.99.2</ecNumber>
    </recommendedName>
</protein>
<keyword evidence="9" id="KW-0378">Hydrolase</keyword>
<dbReference type="InterPro" id="IPR016084">
    <property type="entry name" value="Haem_Oase-like_multi-hlx"/>
</dbReference>
<dbReference type="GO" id="GO:0050334">
    <property type="term" value="F:thiaminase activity"/>
    <property type="evidence" value="ECO:0007669"/>
    <property type="project" value="UniProtKB-EC"/>
</dbReference>
<dbReference type="GO" id="GO:0005829">
    <property type="term" value="C:cytosol"/>
    <property type="evidence" value="ECO:0007669"/>
    <property type="project" value="TreeGrafter"/>
</dbReference>
<dbReference type="Proteomes" id="UP000002939">
    <property type="component" value="Unassembled WGS sequence"/>
</dbReference>
<feature type="domain" description="Thiaminase-2/PQQC" evidence="10">
    <location>
        <begin position="13"/>
        <end position="214"/>
    </location>
</feature>
<accession>D0BKI6</accession>
<dbReference type="OrthoDB" id="34166at2"/>
<dbReference type="AlphaFoldDB" id="D0BKI6"/>
<dbReference type="EC" id="3.5.99.2" evidence="5 9"/>
<dbReference type="InterPro" id="IPR027574">
    <property type="entry name" value="Thiaminase_II"/>
</dbReference>
<dbReference type="SUPFAM" id="SSF48613">
    <property type="entry name" value="Heme oxygenase-like"/>
    <property type="match status" value="1"/>
</dbReference>
<evidence type="ECO:0000256" key="4">
    <source>
        <dbReference type="ARBA" id="ARBA00011881"/>
    </source>
</evidence>
<comment type="caution">
    <text evidence="11">The sequence shown here is derived from an EMBL/GenBank/DDBJ whole genome shotgun (WGS) entry which is preliminary data.</text>
</comment>
<dbReference type="EMBL" id="ACRF02000013">
    <property type="protein sequence ID" value="EEW93589.1"/>
    <property type="molecule type" value="Genomic_DNA"/>
</dbReference>
<dbReference type="GO" id="GO:0009228">
    <property type="term" value="P:thiamine biosynthetic process"/>
    <property type="evidence" value="ECO:0007669"/>
    <property type="project" value="UniProtKB-KW"/>
</dbReference>
<keyword evidence="7 9" id="KW-0784">Thiamine biosynthesis</keyword>
<sequence length="222" mass="26303">MTFTEKAMEVSKRYWQGSFEHPFVTGLQDGTLGDSIFRYYLLQDRYYLEHFSKLYQIISDASDDAEVKELMRRNSQHLAEGEQLIREEFFQELGIDEEEIKNTPIAPTAYNYVSHLYRQLAEKNVVVACAGMLPCPWLYQAIGEQLIKQGSPHEMYQRWIMTYAGEDSKEAVQYECGVIERLYEEATDETKEEMIEAFYRSCQFEYLFWEMAYTHETWKLEG</sequence>
<comment type="catalytic activity">
    <reaction evidence="1 9">
        <text>4-amino-5-aminomethyl-2-methylpyrimidine + H2O = 4-amino-5-hydroxymethyl-2-methylpyrimidine + NH4(+)</text>
        <dbReference type="Rhea" id="RHEA:31799"/>
        <dbReference type="ChEBI" id="CHEBI:15377"/>
        <dbReference type="ChEBI" id="CHEBI:16892"/>
        <dbReference type="ChEBI" id="CHEBI:28938"/>
        <dbReference type="ChEBI" id="CHEBI:63416"/>
        <dbReference type="EC" id="3.5.99.2"/>
    </reaction>
</comment>
<evidence type="ECO:0000256" key="8">
    <source>
        <dbReference type="ARBA" id="ARBA00048337"/>
    </source>
</evidence>
<comment type="subunit">
    <text evidence="4">Homotetramer.</text>
</comment>
<dbReference type="InterPro" id="IPR050967">
    <property type="entry name" value="Thiamine_Salvage_TenA"/>
</dbReference>
<reference evidence="11" key="1">
    <citation type="submission" date="2009-09" db="EMBL/GenBank/DDBJ databases">
        <authorList>
            <consortium name="The Broad Institute Genome Sequencing Platform"/>
            <person name="Ward D."/>
            <person name="Feldgarden M."/>
            <person name="Earl A."/>
            <person name="Young S.K."/>
            <person name="Zeng Q."/>
            <person name="Koehrsen M."/>
            <person name="Alvarado L."/>
            <person name="Berlin A."/>
            <person name="Bochicchio J."/>
            <person name="Borenstein D."/>
            <person name="Chapman S.B."/>
            <person name="Chen Z."/>
            <person name="Engels R."/>
            <person name="Freedman E."/>
            <person name="Gellesch M."/>
            <person name="Goldberg J."/>
            <person name="Griggs A."/>
            <person name="Gujja S."/>
            <person name="Heilman E."/>
            <person name="Heiman D."/>
            <person name="Hepburn T."/>
            <person name="Howarth C."/>
            <person name="Jen D."/>
            <person name="Larson L."/>
            <person name="Lewis B."/>
            <person name="Mehta T."/>
            <person name="Park D."/>
            <person name="Pearson M."/>
            <person name="Roberts A."/>
            <person name="Saif S."/>
            <person name="Shea T."/>
            <person name="Shenoy N."/>
            <person name="Sisk P."/>
            <person name="Stolte C."/>
            <person name="Sykes S."/>
            <person name="Thomson T."/>
            <person name="Walk T."/>
            <person name="White J."/>
            <person name="Yandava C."/>
            <person name="Sibley C.D."/>
            <person name="Field T.R."/>
            <person name="Grinwis M."/>
            <person name="Eshaghurshan C.S."/>
            <person name="Surette M.G."/>
            <person name="Haas B."/>
            <person name="Nusbaum C."/>
            <person name="Birren B."/>
        </authorList>
    </citation>
    <scope>NUCLEOTIDE SEQUENCE [LARGE SCALE GENOMIC DNA]</scope>
    <source>
        <strain evidence="11">ATCC 700633</strain>
    </source>
</reference>
<dbReference type="NCBIfam" id="TIGR04306">
    <property type="entry name" value="salvage_TenA"/>
    <property type="match status" value="1"/>
</dbReference>
<evidence type="ECO:0000256" key="7">
    <source>
        <dbReference type="ARBA" id="ARBA00022977"/>
    </source>
</evidence>
<evidence type="ECO:0000256" key="2">
    <source>
        <dbReference type="ARBA" id="ARBA00004948"/>
    </source>
</evidence>
<dbReference type="RefSeq" id="WP_006702745.1">
    <property type="nucleotide sequence ID" value="NZ_KI391971.1"/>
</dbReference>
<dbReference type="PANTHER" id="PTHR43198">
    <property type="entry name" value="BIFUNCTIONAL TH2 PROTEIN"/>
    <property type="match status" value="1"/>
</dbReference>
<evidence type="ECO:0000256" key="1">
    <source>
        <dbReference type="ARBA" id="ARBA00001881"/>
    </source>
</evidence>
<evidence type="ECO:0000256" key="5">
    <source>
        <dbReference type="ARBA" id="ARBA00012684"/>
    </source>
</evidence>
<reference evidence="11" key="2">
    <citation type="submission" date="2011-10" db="EMBL/GenBank/DDBJ databases">
        <title>The Genome Sequence of Granulicatella elegans ATCC 700633.</title>
        <authorList>
            <consortium name="The Broad Institute Genome Sequencing Platform"/>
            <consortium name="The Broad Institute Genome Sequencing Center for Infectious Disease"/>
            <person name="Earl A."/>
            <person name="Ward D."/>
            <person name="Feldgarden M."/>
            <person name="Gevers D."/>
            <person name="Sibley C.D."/>
            <person name="Field T.R."/>
            <person name="Grinwis M."/>
            <person name="Eshaghurshan C.S."/>
            <person name="Surette M.G."/>
            <person name="Young S.K."/>
            <person name="Zeng Q."/>
            <person name="Gargeya S."/>
            <person name="Fitzgerald M."/>
            <person name="Haas B."/>
            <person name="Abouelleil A."/>
            <person name="Alvarado L."/>
            <person name="Arachchi H.M."/>
            <person name="Berlin A."/>
            <person name="Brown A."/>
            <person name="Chapman S.B."/>
            <person name="Chen Z."/>
            <person name="Dunbar C."/>
            <person name="Freedman E."/>
            <person name="Gearin G."/>
            <person name="Goldberg J."/>
            <person name="Griggs A."/>
            <person name="Gujja S."/>
            <person name="Heiman D."/>
            <person name="Howarth C."/>
            <person name="Larson L."/>
            <person name="Lui A."/>
            <person name="MacDonald P.J.P."/>
            <person name="Montmayeur A."/>
            <person name="Murphy C."/>
            <person name="Neiman D."/>
            <person name="Pearson M."/>
            <person name="Priest M."/>
            <person name="Roberts A."/>
            <person name="Saif S."/>
            <person name="Shea T."/>
            <person name="Shenoy N."/>
            <person name="Sisk P."/>
            <person name="Stolte C."/>
            <person name="Sykes S."/>
            <person name="Wortman J."/>
            <person name="Nusbaum C."/>
            <person name="Birren B."/>
        </authorList>
    </citation>
    <scope>NUCLEOTIDE SEQUENCE [LARGE SCALE GENOMIC DNA]</scope>
    <source>
        <strain evidence="11">ATCC 700633</strain>
    </source>
</reference>
<dbReference type="UniPathway" id="UPA00060"/>
<dbReference type="CDD" id="cd19364">
    <property type="entry name" value="TenA_C_BsTenA-like"/>
    <property type="match status" value="1"/>
</dbReference>
<evidence type="ECO:0000256" key="3">
    <source>
        <dbReference type="ARBA" id="ARBA00010264"/>
    </source>
</evidence>
<dbReference type="Gene3D" id="1.20.910.10">
    <property type="entry name" value="Heme oxygenase-like"/>
    <property type="match status" value="1"/>
</dbReference>
<dbReference type="HOGENOM" id="CLU_077537_3_0_9"/>
<keyword evidence="12" id="KW-1185">Reference proteome</keyword>
<dbReference type="PANTHER" id="PTHR43198:SF2">
    <property type="entry name" value="SI:CH1073-67J19.1-RELATED"/>
    <property type="match status" value="1"/>
</dbReference>
<name>D0BKI6_9LACT</name>
<evidence type="ECO:0000256" key="6">
    <source>
        <dbReference type="ARBA" id="ARBA00013647"/>
    </source>
</evidence>
<gene>
    <name evidence="11" type="ORF">HMPREF0446_00471</name>
</gene>
<organism evidence="11 12">
    <name type="scientific">Granulicatella elegans ATCC 700633</name>
    <dbReference type="NCBI Taxonomy" id="626369"/>
    <lineage>
        <taxon>Bacteria</taxon>
        <taxon>Bacillati</taxon>
        <taxon>Bacillota</taxon>
        <taxon>Bacilli</taxon>
        <taxon>Lactobacillales</taxon>
        <taxon>Carnobacteriaceae</taxon>
        <taxon>Granulicatella</taxon>
    </lineage>
</organism>
<evidence type="ECO:0000259" key="10">
    <source>
        <dbReference type="Pfam" id="PF03070"/>
    </source>
</evidence>
<evidence type="ECO:0000256" key="9">
    <source>
        <dbReference type="RuleBase" id="RU363093"/>
    </source>
</evidence>
<comment type="catalytic activity">
    <reaction evidence="8 9">
        <text>thiamine + H2O = 5-(2-hydroxyethyl)-4-methylthiazole + 4-amino-5-hydroxymethyl-2-methylpyrimidine + H(+)</text>
        <dbReference type="Rhea" id="RHEA:17509"/>
        <dbReference type="ChEBI" id="CHEBI:15377"/>
        <dbReference type="ChEBI" id="CHEBI:15378"/>
        <dbReference type="ChEBI" id="CHEBI:16892"/>
        <dbReference type="ChEBI" id="CHEBI:17957"/>
        <dbReference type="ChEBI" id="CHEBI:18385"/>
        <dbReference type="EC" id="3.5.99.2"/>
    </reaction>
</comment>